<dbReference type="SUPFAM" id="SSF49373">
    <property type="entry name" value="Invasin/intimin cell-adhesion fragments"/>
    <property type="match status" value="1"/>
</dbReference>
<evidence type="ECO:0000313" key="1">
    <source>
        <dbReference type="EMBL" id="KZX13728.1"/>
    </source>
</evidence>
<accession>A0A166BRI4</accession>
<dbReference type="AlphaFoldDB" id="A0A166BRI4"/>
<proteinExistence type="predicted"/>
<dbReference type="EMBL" id="LWMU01000047">
    <property type="protein sequence ID" value="KZX13728.1"/>
    <property type="molecule type" value="Genomic_DNA"/>
</dbReference>
<sequence>MIIIGGLLFLFSDASDVTIKGDIDQYNFNYSYVLTNNIGETMAGEEIIVTEYLNDEVIRNSTLITDDNGRISGNLTNTDSGNHTLMLRFDGGFSYADVYTNSTFEILEEY</sequence>
<name>A0A166BRI4_METOA</name>
<gene>
    <name evidence="1" type="ORF">MBORA_04340</name>
</gene>
<dbReference type="Proteomes" id="UP000077428">
    <property type="component" value="Unassembled WGS sequence"/>
</dbReference>
<reference evidence="2" key="1">
    <citation type="journal article" date="2016" name="Genome Announc.">
        <title>Draft Genome Sequences of Methanobrevibacter curvatus DSM11111, Methanobrevibacter cuticularis DSM11139, Methanobrevibacter filiformis DSM11501, and Methanobrevibacter oralis DSM7256.</title>
        <authorList>
            <person name="Poehlein A."/>
            <person name="Seedorf H."/>
        </authorList>
    </citation>
    <scope>NUCLEOTIDE SEQUENCE [LARGE SCALE GENOMIC DNA]</scope>
    <source>
        <strain evidence="2">DSM 7256 / JCM 30027 / ZR</strain>
    </source>
</reference>
<dbReference type="InterPro" id="IPR008964">
    <property type="entry name" value="Invasin/intimin_cell_adhesion"/>
</dbReference>
<organism evidence="1 2">
    <name type="scientific">Methanobrevibacter oralis</name>
    <dbReference type="NCBI Taxonomy" id="66851"/>
    <lineage>
        <taxon>Archaea</taxon>
        <taxon>Methanobacteriati</taxon>
        <taxon>Methanobacteriota</taxon>
        <taxon>Methanomada group</taxon>
        <taxon>Methanobacteria</taxon>
        <taxon>Methanobacteriales</taxon>
        <taxon>Methanobacteriaceae</taxon>
        <taxon>Methanobrevibacter</taxon>
    </lineage>
</organism>
<dbReference type="PATRIC" id="fig|66851.6.peg.497"/>
<evidence type="ECO:0000313" key="2">
    <source>
        <dbReference type="Proteomes" id="UP000077428"/>
    </source>
</evidence>
<protein>
    <submittedName>
        <fullName evidence="1">Uncharacterized protein</fullName>
    </submittedName>
</protein>
<comment type="caution">
    <text evidence="1">The sequence shown here is derived from an EMBL/GenBank/DDBJ whole genome shotgun (WGS) entry which is preliminary data.</text>
</comment>
<dbReference type="STRING" id="66851.MBORA_04340"/>
<keyword evidence="2" id="KW-1185">Reference proteome</keyword>